<proteinExistence type="predicted"/>
<comment type="caution">
    <text evidence="2">The sequence shown here is derived from an EMBL/GenBank/DDBJ whole genome shotgun (WGS) entry which is preliminary data.</text>
</comment>
<sequence length="55" mass="6834">MITSEKKMDLLERRNQSLHQSHERTQRIYEKAEKLGLREIYKDYRGQIRTKKDKR</sequence>
<evidence type="ECO:0000313" key="3">
    <source>
        <dbReference type="Proteomes" id="UP000613512"/>
    </source>
</evidence>
<evidence type="ECO:0000256" key="1">
    <source>
        <dbReference type="SAM" id="MobiDB-lite"/>
    </source>
</evidence>
<feature type="region of interest" description="Disordered" evidence="1">
    <location>
        <begin position="1"/>
        <end position="25"/>
    </location>
</feature>
<reference evidence="2" key="2">
    <citation type="submission" date="2020-09" db="EMBL/GenBank/DDBJ databases">
        <authorList>
            <person name="Sun Q."/>
            <person name="Zhou Y."/>
        </authorList>
    </citation>
    <scope>NUCLEOTIDE SEQUENCE</scope>
    <source>
        <strain evidence="2">CGMCC 1.12408</strain>
    </source>
</reference>
<accession>A0A916SCQ3</accession>
<dbReference type="RefSeq" id="WP_188386207.1">
    <property type="nucleotide sequence ID" value="NZ_BMEY01000029.1"/>
</dbReference>
<reference evidence="2" key="1">
    <citation type="journal article" date="2014" name="Int. J. Syst. Evol. Microbiol.">
        <title>Complete genome sequence of Corynebacterium casei LMG S-19264T (=DSM 44701T), isolated from a smear-ripened cheese.</title>
        <authorList>
            <consortium name="US DOE Joint Genome Institute (JGI-PGF)"/>
            <person name="Walter F."/>
            <person name="Albersmeier A."/>
            <person name="Kalinowski J."/>
            <person name="Ruckert C."/>
        </authorList>
    </citation>
    <scope>NUCLEOTIDE SEQUENCE</scope>
    <source>
        <strain evidence="2">CGMCC 1.12408</strain>
    </source>
</reference>
<dbReference type="AlphaFoldDB" id="A0A916SCQ3"/>
<keyword evidence="3" id="KW-1185">Reference proteome</keyword>
<evidence type="ECO:0000313" key="2">
    <source>
        <dbReference type="EMBL" id="GGA91468.1"/>
    </source>
</evidence>
<gene>
    <name evidence="2" type="ORF">GCM10008025_37490</name>
</gene>
<name>A0A916SCQ3_9BACI</name>
<protein>
    <submittedName>
        <fullName evidence="2">Uncharacterized protein</fullName>
    </submittedName>
</protein>
<dbReference type="EMBL" id="BMEY01000029">
    <property type="protein sequence ID" value="GGA91468.1"/>
    <property type="molecule type" value="Genomic_DNA"/>
</dbReference>
<dbReference type="Proteomes" id="UP000613512">
    <property type="component" value="Unassembled WGS sequence"/>
</dbReference>
<organism evidence="2 3">
    <name type="scientific">Ornithinibacillus halotolerans</name>
    <dbReference type="NCBI Taxonomy" id="1274357"/>
    <lineage>
        <taxon>Bacteria</taxon>
        <taxon>Bacillati</taxon>
        <taxon>Bacillota</taxon>
        <taxon>Bacilli</taxon>
        <taxon>Bacillales</taxon>
        <taxon>Bacillaceae</taxon>
        <taxon>Ornithinibacillus</taxon>
    </lineage>
</organism>